<evidence type="ECO:0000313" key="17">
    <source>
        <dbReference type="EMBL" id="RMA81133.1"/>
    </source>
</evidence>
<dbReference type="InterPro" id="IPR024601">
    <property type="entry name" value="Peptidase_M1_pepN_C"/>
</dbReference>
<evidence type="ECO:0000256" key="1">
    <source>
        <dbReference type="ARBA" id="ARBA00000098"/>
    </source>
</evidence>
<feature type="domain" description="Peptidase M1 alanyl aminopeptidase C-terminal" evidence="15">
    <location>
        <begin position="553"/>
        <end position="863"/>
    </location>
</feature>
<dbReference type="Pfam" id="PF17432">
    <property type="entry name" value="DUF3458_C"/>
    <property type="match status" value="1"/>
</dbReference>
<evidence type="ECO:0000256" key="4">
    <source>
        <dbReference type="ARBA" id="ARBA00012564"/>
    </source>
</evidence>
<dbReference type="GO" id="GO:0016285">
    <property type="term" value="F:alanyl aminopeptidase activity"/>
    <property type="evidence" value="ECO:0007669"/>
    <property type="project" value="UniProtKB-EC"/>
</dbReference>
<comment type="similarity">
    <text evidence="3">Belongs to the peptidase M1 family.</text>
</comment>
<dbReference type="InterPro" id="IPR001930">
    <property type="entry name" value="Peptidase_M1"/>
</dbReference>
<dbReference type="InterPro" id="IPR038438">
    <property type="entry name" value="PepN_Ig-like_sf"/>
</dbReference>
<dbReference type="Proteomes" id="UP000267187">
    <property type="component" value="Unassembled WGS sequence"/>
</dbReference>
<dbReference type="GO" id="GO:0006508">
    <property type="term" value="P:proteolysis"/>
    <property type="evidence" value="ECO:0007669"/>
    <property type="project" value="UniProtKB-UniRule"/>
</dbReference>
<comment type="caution">
    <text evidence="17">The sequence shown here is derived from an EMBL/GenBank/DDBJ whole genome shotgun (WGS) entry which is preliminary data.</text>
</comment>
<name>A0A3M0A7T5_9GAMM</name>
<dbReference type="Pfam" id="PF01433">
    <property type="entry name" value="Peptidase_M1"/>
    <property type="match status" value="1"/>
</dbReference>
<dbReference type="InterPro" id="IPR027268">
    <property type="entry name" value="Peptidase_M4/M1_CTD_sf"/>
</dbReference>
<keyword evidence="18" id="KW-1185">Reference proteome</keyword>
<proteinExistence type="inferred from homology"/>
<evidence type="ECO:0000256" key="12">
    <source>
        <dbReference type="NCBIfam" id="TIGR02414"/>
    </source>
</evidence>
<evidence type="ECO:0000256" key="9">
    <source>
        <dbReference type="ARBA" id="ARBA00022801"/>
    </source>
</evidence>
<dbReference type="PANTHER" id="PTHR46322">
    <property type="entry name" value="PUROMYCIN-SENSITIVE AMINOPEPTIDASE"/>
    <property type="match status" value="1"/>
</dbReference>
<keyword evidence="11" id="KW-0482">Metalloprotease</keyword>
<evidence type="ECO:0000259" key="13">
    <source>
        <dbReference type="Pfam" id="PF01433"/>
    </source>
</evidence>
<dbReference type="PANTHER" id="PTHR46322:SF1">
    <property type="entry name" value="PUROMYCIN-SENSITIVE AMINOPEPTIDASE"/>
    <property type="match status" value="1"/>
</dbReference>
<dbReference type="InterPro" id="IPR035414">
    <property type="entry name" value="Peptidase_M1_pepN_Ig-like"/>
</dbReference>
<dbReference type="SUPFAM" id="SSF55486">
    <property type="entry name" value="Metalloproteases ('zincins'), catalytic domain"/>
    <property type="match status" value="1"/>
</dbReference>
<evidence type="ECO:0000256" key="8">
    <source>
        <dbReference type="ARBA" id="ARBA00022723"/>
    </source>
</evidence>
<dbReference type="GO" id="GO:0008270">
    <property type="term" value="F:zinc ion binding"/>
    <property type="evidence" value="ECO:0007669"/>
    <property type="project" value="InterPro"/>
</dbReference>
<dbReference type="CDD" id="cd09600">
    <property type="entry name" value="M1_APN"/>
    <property type="match status" value="1"/>
</dbReference>
<evidence type="ECO:0000259" key="15">
    <source>
        <dbReference type="Pfam" id="PF17432"/>
    </source>
</evidence>
<dbReference type="InterPro" id="IPR045357">
    <property type="entry name" value="Aminopeptidase_N-like_N"/>
</dbReference>
<organism evidence="17 18">
    <name type="scientific">Umboniibacter marinipuniceus</name>
    <dbReference type="NCBI Taxonomy" id="569599"/>
    <lineage>
        <taxon>Bacteria</taxon>
        <taxon>Pseudomonadati</taxon>
        <taxon>Pseudomonadota</taxon>
        <taxon>Gammaproteobacteria</taxon>
        <taxon>Cellvibrionales</taxon>
        <taxon>Cellvibrionaceae</taxon>
        <taxon>Umboniibacter</taxon>
    </lineage>
</organism>
<gene>
    <name evidence="17" type="ORF">DFR27_0931</name>
</gene>
<dbReference type="NCBIfam" id="TIGR02414">
    <property type="entry name" value="pepN_proteo"/>
    <property type="match status" value="1"/>
</dbReference>
<dbReference type="FunFam" id="3.30.2010.30:FF:000002">
    <property type="entry name" value="Putative aminopeptidase N"/>
    <property type="match status" value="1"/>
</dbReference>
<reference evidence="17 18" key="1">
    <citation type="submission" date="2018-10" db="EMBL/GenBank/DDBJ databases">
        <title>Genomic Encyclopedia of Type Strains, Phase IV (KMG-IV): sequencing the most valuable type-strain genomes for metagenomic binning, comparative biology and taxonomic classification.</title>
        <authorList>
            <person name="Goeker M."/>
        </authorList>
    </citation>
    <scope>NUCLEOTIDE SEQUENCE [LARGE SCALE GENOMIC DNA]</scope>
    <source>
        <strain evidence="17 18">DSM 25080</strain>
    </source>
</reference>
<evidence type="ECO:0000256" key="7">
    <source>
        <dbReference type="ARBA" id="ARBA00022670"/>
    </source>
</evidence>
<feature type="domain" description="Peptidase M1 alanyl aminopeptidase Ig-like fold" evidence="14">
    <location>
        <begin position="446"/>
        <end position="548"/>
    </location>
</feature>
<dbReference type="EC" id="3.4.11.2" evidence="4 12"/>
<keyword evidence="9" id="KW-0378">Hydrolase</keyword>
<dbReference type="Gene3D" id="2.60.40.1730">
    <property type="entry name" value="tricorn interacting facor f3 domain"/>
    <property type="match status" value="1"/>
</dbReference>
<dbReference type="Gene3D" id="1.25.50.10">
    <property type="entry name" value="Peptidase M1, alanyl aminopeptidase, C-terminal domain"/>
    <property type="match status" value="1"/>
</dbReference>
<evidence type="ECO:0000259" key="16">
    <source>
        <dbReference type="Pfam" id="PF17900"/>
    </source>
</evidence>
<evidence type="ECO:0000256" key="10">
    <source>
        <dbReference type="ARBA" id="ARBA00022833"/>
    </source>
</evidence>
<dbReference type="PRINTS" id="PR00756">
    <property type="entry name" value="ALADIPTASE"/>
</dbReference>
<dbReference type="Pfam" id="PF17900">
    <property type="entry name" value="Peptidase_M1_N"/>
    <property type="match status" value="1"/>
</dbReference>
<feature type="domain" description="Aminopeptidase N-like N-terminal" evidence="16">
    <location>
        <begin position="22"/>
        <end position="188"/>
    </location>
</feature>
<keyword evidence="10" id="KW-0862">Zinc</keyword>
<dbReference type="InterPro" id="IPR012779">
    <property type="entry name" value="Peptidase_M1_pepN"/>
</dbReference>
<dbReference type="AlphaFoldDB" id="A0A3M0A7T5"/>
<evidence type="ECO:0000256" key="3">
    <source>
        <dbReference type="ARBA" id="ARBA00010136"/>
    </source>
</evidence>
<keyword evidence="6 17" id="KW-0031">Aminopeptidase</keyword>
<dbReference type="Gene3D" id="3.30.2010.30">
    <property type="match status" value="1"/>
</dbReference>
<dbReference type="EMBL" id="REFJ01000002">
    <property type="protein sequence ID" value="RMA81133.1"/>
    <property type="molecule type" value="Genomic_DNA"/>
</dbReference>
<dbReference type="GO" id="GO:0008237">
    <property type="term" value="F:metallopeptidase activity"/>
    <property type="evidence" value="ECO:0007669"/>
    <property type="project" value="UniProtKB-UniRule"/>
</dbReference>
<dbReference type="InterPro" id="IPR042097">
    <property type="entry name" value="Aminopeptidase_N-like_N_sf"/>
</dbReference>
<evidence type="ECO:0000259" key="14">
    <source>
        <dbReference type="Pfam" id="PF11940"/>
    </source>
</evidence>
<dbReference type="Gene3D" id="2.60.40.1840">
    <property type="match status" value="1"/>
</dbReference>
<evidence type="ECO:0000256" key="2">
    <source>
        <dbReference type="ARBA" id="ARBA00001947"/>
    </source>
</evidence>
<dbReference type="SUPFAM" id="SSF63737">
    <property type="entry name" value="Leukotriene A4 hydrolase N-terminal domain"/>
    <property type="match status" value="1"/>
</dbReference>
<evidence type="ECO:0000256" key="6">
    <source>
        <dbReference type="ARBA" id="ARBA00022438"/>
    </source>
</evidence>
<evidence type="ECO:0000313" key="18">
    <source>
        <dbReference type="Proteomes" id="UP000267187"/>
    </source>
</evidence>
<evidence type="ECO:0000256" key="5">
    <source>
        <dbReference type="ARBA" id="ARBA00015611"/>
    </source>
</evidence>
<dbReference type="Gene3D" id="1.10.390.10">
    <property type="entry name" value="Neutral Protease Domain 2"/>
    <property type="match status" value="1"/>
</dbReference>
<sequence>MSMQPSTIYLADYRPPNFSVSHVELDFDIHPTQTRVVSTMTMKRHPQGEAIIVLNGFELTLIAIELNGRELLAGEYHRDEESLSIPCDEFDVTVRVITEINPLDNKALEGLYRSASMFCTQCEAEGFRRISYFPDRPDVLATYRVRIEADKAECPVLLSNGNLELSGELDNQRHFSVWYDPFPKPSYLFALVAGDLSAQSDVFVTASGREVALHLYVEAKDLDKCDFALEALKRSMIWDEEKYGREYDLDLFNIVAVDDFNMGAMENKSLNIFNSSCVLAKPETTTDQAFQRIEGIVAHEYFHNWSGNRVTCRDWFQLSLKEGFTVYRDAQFSADMGSAAVKRIEDVALLRARQFAEDAGPLAHPVRPASYIEISNFYTLTVYEKGAEVVRMINTLIGDDAFRKGSDLYFDRNDGTAATIEDFIAAMAEASGRDFSAFMSWYSQAGTPEVHVTERWDETSGFYELAFEQRLPLAGGRENWKPLVIPIRLSLLGEAGALAIQQAGAESADNTEWVYELDQYEATVKFGPFNERPVPSLLRDFSAPVKLVDTLTDEQLRFLIARDTDAYVRWDSSQKLLLAEIERAKSDSYSLCPKLSEALAAVLADDAADPALRAYSLSLPSEALLQQGESVDPVALFTAKDRVKAAIATELQEQFRTIVAQRVSWDQYQPSAEQVGQRLLQNLALDYVVKLGECSAAEAQFASANNMTDQLAALRSLFRYADRHPMAEFISQWAEDGLVLNTAFALQASARDGATLADIQRITEHQAFDFDNPNKVRAVFGSFGSDNTPLFHAKDGSGYEYLGDMVLKIDESNPQTASRLAAPLTRWRNLAPAYSAAMKAVLERLAGCPTLSKDLYEVVSKSLL</sequence>
<feature type="domain" description="Peptidase M1 membrane alanine aminopeptidase" evidence="13">
    <location>
        <begin position="227"/>
        <end position="441"/>
    </location>
</feature>
<accession>A0A3M0A7T5</accession>
<dbReference type="Pfam" id="PF11940">
    <property type="entry name" value="DUF3458"/>
    <property type="match status" value="1"/>
</dbReference>
<keyword evidence="7" id="KW-0645">Protease</keyword>
<dbReference type="InterPro" id="IPR037144">
    <property type="entry name" value="Peptidase_M1_pepN_C_sf"/>
</dbReference>
<dbReference type="OrthoDB" id="100605at2"/>
<keyword evidence="8" id="KW-0479">Metal-binding</keyword>
<dbReference type="InterPro" id="IPR014782">
    <property type="entry name" value="Peptidase_M1_dom"/>
</dbReference>
<evidence type="ECO:0000256" key="11">
    <source>
        <dbReference type="ARBA" id="ARBA00023049"/>
    </source>
</evidence>
<protein>
    <recommendedName>
        <fullName evidence="5 12">Aminopeptidase N</fullName>
        <ecNumber evidence="4 12">3.4.11.2</ecNumber>
    </recommendedName>
</protein>
<comment type="catalytic activity">
    <reaction evidence="1">
        <text>Release of an N-terminal amino acid, Xaa-|-Yaa- from a peptide, amide or arylamide. Xaa is preferably Ala, but may be most amino acids including Pro (slow action). When a terminal hydrophobic residue is followed by a prolyl residue, the two may be released as an intact Xaa-Pro dipeptide.</text>
        <dbReference type="EC" id="3.4.11.2"/>
    </reaction>
</comment>
<comment type="cofactor">
    <cofactor evidence="2">
        <name>Zn(2+)</name>
        <dbReference type="ChEBI" id="CHEBI:29105"/>
    </cofactor>
</comment>